<organism evidence="2">
    <name type="scientific">Arundo donax</name>
    <name type="common">Giant reed</name>
    <name type="synonym">Donax arundinaceus</name>
    <dbReference type="NCBI Taxonomy" id="35708"/>
    <lineage>
        <taxon>Eukaryota</taxon>
        <taxon>Viridiplantae</taxon>
        <taxon>Streptophyta</taxon>
        <taxon>Embryophyta</taxon>
        <taxon>Tracheophyta</taxon>
        <taxon>Spermatophyta</taxon>
        <taxon>Magnoliopsida</taxon>
        <taxon>Liliopsida</taxon>
        <taxon>Poales</taxon>
        <taxon>Poaceae</taxon>
        <taxon>PACMAD clade</taxon>
        <taxon>Arundinoideae</taxon>
        <taxon>Arundineae</taxon>
        <taxon>Arundo</taxon>
    </lineage>
</organism>
<accession>A0A0A9EWN1</accession>
<proteinExistence type="predicted"/>
<sequence>MAVQLHGRGQLPHGGPPKAAAHHRRPVGRRRCAVGSRSGGRSGAVRRRSAAPGGTRARQGAQQALPRRAMQLVVPPPRAPAPSRLAALLGVRLHLAVRVRHRRRGGVPRQEACEGFQEEGSTGARGAERRGGGRGGEEVHALRDGQDAAVEDGAHGAQDALQRVRRSVQVRPPRAGVPPGGEPDLRGVEALQLPPQGAGAAPPEGDAGPAPPPPPPASAAASAAGARQRRRRPHPRAEPAAVRRAVSGAAHRRRLLDPQSHRAGLPSAHLGRTSLLALEMIQLAQE</sequence>
<dbReference type="EMBL" id="GBRH01192761">
    <property type="protein sequence ID" value="JAE05135.1"/>
    <property type="molecule type" value="Transcribed_RNA"/>
</dbReference>
<evidence type="ECO:0000313" key="2">
    <source>
        <dbReference type="EMBL" id="JAE05135.1"/>
    </source>
</evidence>
<dbReference type="AlphaFoldDB" id="A0A0A9EWN1"/>
<feature type="compositionally biased region" description="Basic and acidic residues" evidence="1">
    <location>
        <begin position="126"/>
        <end position="141"/>
    </location>
</feature>
<feature type="region of interest" description="Disordered" evidence="1">
    <location>
        <begin position="1"/>
        <end position="67"/>
    </location>
</feature>
<feature type="region of interest" description="Disordered" evidence="1">
    <location>
        <begin position="164"/>
        <end position="270"/>
    </location>
</feature>
<reference evidence="2" key="1">
    <citation type="submission" date="2014-09" db="EMBL/GenBank/DDBJ databases">
        <authorList>
            <person name="Magalhaes I.L.F."/>
            <person name="Oliveira U."/>
            <person name="Santos F.R."/>
            <person name="Vidigal T.H.D.A."/>
            <person name="Brescovit A.D."/>
            <person name="Santos A.J."/>
        </authorList>
    </citation>
    <scope>NUCLEOTIDE SEQUENCE</scope>
    <source>
        <tissue evidence="2">Shoot tissue taken approximately 20 cm above the soil surface</tissue>
    </source>
</reference>
<feature type="compositionally biased region" description="Basic residues" evidence="1">
    <location>
        <begin position="20"/>
        <end position="32"/>
    </location>
</feature>
<name>A0A0A9EWN1_ARUDO</name>
<feature type="compositionally biased region" description="Low complexity" evidence="1">
    <location>
        <begin position="194"/>
        <end position="208"/>
    </location>
</feature>
<reference evidence="2" key="2">
    <citation type="journal article" date="2015" name="Data Brief">
        <title>Shoot transcriptome of the giant reed, Arundo donax.</title>
        <authorList>
            <person name="Barrero R.A."/>
            <person name="Guerrero F.D."/>
            <person name="Moolhuijzen P."/>
            <person name="Goolsby J.A."/>
            <person name="Tidwell J."/>
            <person name="Bellgard S.E."/>
            <person name="Bellgard M.I."/>
        </authorList>
    </citation>
    <scope>NUCLEOTIDE SEQUENCE</scope>
    <source>
        <tissue evidence="2">Shoot tissue taken approximately 20 cm above the soil surface</tissue>
    </source>
</reference>
<protein>
    <submittedName>
        <fullName evidence="2">Uncharacterized protein</fullName>
    </submittedName>
</protein>
<feature type="region of interest" description="Disordered" evidence="1">
    <location>
        <begin position="104"/>
        <end position="141"/>
    </location>
</feature>
<evidence type="ECO:0000256" key="1">
    <source>
        <dbReference type="SAM" id="MobiDB-lite"/>
    </source>
</evidence>